<sequence>MNTFKRSNATFVSLVRNEELVSMMASMRGVEDRVNRKLGTIGVIHLYIDQTKASEKRKEMESNKIINGVSESYRHMVSFFFRHPLMMQFDYYWRVEPGVEYYCDVDYDPFLFMQENKKQYGFTITLYEYKATIESLWSTTQSFIKLNPQYLHPNSALNFIIDDLSQGINGTYNLCHFWSNFEIGNMNFWRSKAYTSYFNYLDQHGGFFYERWGDAPVHSLAAALFLPFESLHQFDDIAYRHPPFMHCPNDLDRFHLNGKCFCDPNLSFDRDGYSCMKQWWRVGGEPK</sequence>
<dbReference type="HOGENOM" id="CLU_024327_4_0_1"/>
<keyword evidence="2 4" id="KW-0808">Transferase</keyword>
<dbReference type="SUPFAM" id="SSF53448">
    <property type="entry name" value="Nucleotide-diphospho-sugar transferases"/>
    <property type="match status" value="1"/>
</dbReference>
<dbReference type="FunCoup" id="F4RCG6">
    <property type="interactions" value="90"/>
</dbReference>
<dbReference type="KEGG" id="mlr:MELLADRAFT_103790"/>
<dbReference type="AlphaFoldDB" id="F4RCG6"/>
<dbReference type="InterPro" id="IPR002685">
    <property type="entry name" value="Glyco_trans_15"/>
</dbReference>
<dbReference type="EMBL" id="GL883096">
    <property type="protein sequence ID" value="EGG09728.1"/>
    <property type="molecule type" value="Genomic_DNA"/>
</dbReference>
<dbReference type="PIRSF" id="PIRSF018153">
    <property type="entry name" value="Glyco_trans_15"/>
    <property type="match status" value="1"/>
</dbReference>
<keyword evidence="5" id="KW-1185">Reference proteome</keyword>
<evidence type="ECO:0000256" key="1">
    <source>
        <dbReference type="ARBA" id="ARBA00007677"/>
    </source>
</evidence>
<name>F4RCG6_MELLP</name>
<dbReference type="InterPro" id="IPR029044">
    <property type="entry name" value="Nucleotide-diphossugar_trans"/>
</dbReference>
<dbReference type="PANTHER" id="PTHR31121">
    <property type="entry name" value="ALPHA-1,2 MANNOSYLTRANSFERASE KTR1"/>
    <property type="match status" value="1"/>
</dbReference>
<dbReference type="GeneID" id="18922078"/>
<organism evidence="5">
    <name type="scientific">Melampsora larici-populina (strain 98AG31 / pathotype 3-4-7)</name>
    <name type="common">Poplar leaf rust fungus</name>
    <dbReference type="NCBI Taxonomy" id="747676"/>
    <lineage>
        <taxon>Eukaryota</taxon>
        <taxon>Fungi</taxon>
        <taxon>Dikarya</taxon>
        <taxon>Basidiomycota</taxon>
        <taxon>Pucciniomycotina</taxon>
        <taxon>Pucciniomycetes</taxon>
        <taxon>Pucciniales</taxon>
        <taxon>Melampsoraceae</taxon>
        <taxon>Melampsora</taxon>
    </lineage>
</organism>
<dbReference type="STRING" id="747676.F4RCG6"/>
<dbReference type="GO" id="GO:0000032">
    <property type="term" value="P:cell wall mannoprotein biosynthetic process"/>
    <property type="evidence" value="ECO:0007669"/>
    <property type="project" value="TreeGrafter"/>
</dbReference>
<evidence type="ECO:0000313" key="4">
    <source>
        <dbReference type="EMBL" id="EGG09728.1"/>
    </source>
</evidence>
<gene>
    <name evidence="4" type="ORF">MELLADRAFT_103790</name>
</gene>
<evidence type="ECO:0000256" key="2">
    <source>
        <dbReference type="ARBA" id="ARBA00022679"/>
    </source>
</evidence>
<dbReference type="RefSeq" id="XP_007406782.1">
    <property type="nucleotide sequence ID" value="XM_007406720.1"/>
</dbReference>
<reference evidence="5" key="1">
    <citation type="journal article" date="2011" name="Proc. Natl. Acad. Sci. U.S.A.">
        <title>Obligate biotrophy features unraveled by the genomic analysis of rust fungi.</title>
        <authorList>
            <person name="Duplessis S."/>
            <person name="Cuomo C.A."/>
            <person name="Lin Y.-C."/>
            <person name="Aerts A."/>
            <person name="Tisserant E."/>
            <person name="Veneault-Fourrey C."/>
            <person name="Joly D.L."/>
            <person name="Hacquard S."/>
            <person name="Amselem J."/>
            <person name="Cantarel B.L."/>
            <person name="Chiu R."/>
            <person name="Coutinho P.M."/>
            <person name="Feau N."/>
            <person name="Field M."/>
            <person name="Frey P."/>
            <person name="Gelhaye E."/>
            <person name="Goldberg J."/>
            <person name="Grabherr M.G."/>
            <person name="Kodira C.D."/>
            <person name="Kohler A."/>
            <person name="Kuees U."/>
            <person name="Lindquist E.A."/>
            <person name="Lucas S.M."/>
            <person name="Mago R."/>
            <person name="Mauceli E."/>
            <person name="Morin E."/>
            <person name="Murat C."/>
            <person name="Pangilinan J.L."/>
            <person name="Park R."/>
            <person name="Pearson M."/>
            <person name="Quesneville H."/>
            <person name="Rouhier N."/>
            <person name="Sakthikumar S."/>
            <person name="Salamov A.A."/>
            <person name="Schmutz J."/>
            <person name="Selles B."/>
            <person name="Shapiro H."/>
            <person name="Tanguay P."/>
            <person name="Tuskan G.A."/>
            <person name="Henrissat B."/>
            <person name="Van de Peer Y."/>
            <person name="Rouze P."/>
            <person name="Ellis J.G."/>
            <person name="Dodds P.N."/>
            <person name="Schein J.E."/>
            <person name="Zhong S."/>
            <person name="Hamelin R.C."/>
            <person name="Grigoriev I.V."/>
            <person name="Szabo L.J."/>
            <person name="Martin F."/>
        </authorList>
    </citation>
    <scope>NUCLEOTIDE SEQUENCE [LARGE SCALE GENOMIC DNA]</scope>
    <source>
        <strain evidence="5">98AG31 / pathotype 3-4-7</strain>
    </source>
</reference>
<feature type="active site" description="Nucleophile" evidence="3">
    <location>
        <position position="182"/>
    </location>
</feature>
<comment type="similarity">
    <text evidence="1">Belongs to the glycosyltransferase 15 family.</text>
</comment>
<evidence type="ECO:0000256" key="3">
    <source>
        <dbReference type="PIRSR" id="PIRSR018153-1"/>
    </source>
</evidence>
<dbReference type="OrthoDB" id="439943at2759"/>
<proteinExistence type="inferred from homology"/>
<dbReference type="GO" id="GO:0000026">
    <property type="term" value="F:alpha-1,2-mannosyltransferase activity"/>
    <property type="evidence" value="ECO:0007669"/>
    <property type="project" value="TreeGrafter"/>
</dbReference>
<dbReference type="eggNOG" id="KOG4472">
    <property type="taxonomic scope" value="Eukaryota"/>
</dbReference>
<dbReference type="GO" id="GO:0016020">
    <property type="term" value="C:membrane"/>
    <property type="evidence" value="ECO:0007669"/>
    <property type="project" value="InterPro"/>
</dbReference>
<evidence type="ECO:0000313" key="5">
    <source>
        <dbReference type="Proteomes" id="UP000001072"/>
    </source>
</evidence>
<accession>F4RCG6</accession>
<dbReference type="Proteomes" id="UP000001072">
    <property type="component" value="Unassembled WGS sequence"/>
</dbReference>
<dbReference type="VEuPathDB" id="FungiDB:MELLADRAFT_103790"/>
<dbReference type="GO" id="GO:0005794">
    <property type="term" value="C:Golgi apparatus"/>
    <property type="evidence" value="ECO:0007669"/>
    <property type="project" value="TreeGrafter"/>
</dbReference>
<dbReference type="Gene3D" id="3.90.550.10">
    <property type="entry name" value="Spore Coat Polysaccharide Biosynthesis Protein SpsA, Chain A"/>
    <property type="match status" value="1"/>
</dbReference>
<protein>
    <submittedName>
        <fullName evidence="4">Family 15 glycosyltransferase</fullName>
    </submittedName>
</protein>
<dbReference type="PANTHER" id="PTHR31121:SF6">
    <property type="entry name" value="ALPHA-1,2 MANNOSYLTRANSFERASE KTR1"/>
    <property type="match status" value="1"/>
</dbReference>
<dbReference type="GO" id="GO:0006487">
    <property type="term" value="P:protein N-linked glycosylation"/>
    <property type="evidence" value="ECO:0007669"/>
    <property type="project" value="TreeGrafter"/>
</dbReference>
<dbReference type="Pfam" id="PF01793">
    <property type="entry name" value="Glyco_transf_15"/>
    <property type="match status" value="1"/>
</dbReference>
<dbReference type="InParanoid" id="F4RCG6"/>